<accession>A0ABW3AKC1</accession>
<dbReference type="RefSeq" id="WP_204979189.1">
    <property type="nucleotide sequence ID" value="NZ_JBHTII010000002.1"/>
</dbReference>
<keyword evidence="4" id="KW-1185">Reference proteome</keyword>
<feature type="region of interest" description="Disordered" evidence="1">
    <location>
        <begin position="28"/>
        <end position="81"/>
    </location>
</feature>
<comment type="caution">
    <text evidence="3">The sequence shown here is derived from an EMBL/GenBank/DDBJ whole genome shotgun (WGS) entry which is preliminary data.</text>
</comment>
<dbReference type="PROSITE" id="PS51257">
    <property type="entry name" value="PROKAR_LIPOPROTEIN"/>
    <property type="match status" value="1"/>
</dbReference>
<name>A0ABW3AKC1_9MICO</name>
<dbReference type="Proteomes" id="UP001597055">
    <property type="component" value="Unassembled WGS sequence"/>
</dbReference>
<dbReference type="EMBL" id="JBHTII010000002">
    <property type="protein sequence ID" value="MFD0791425.1"/>
    <property type="molecule type" value="Genomic_DNA"/>
</dbReference>
<sequence>MFFSRRSGRTVIAVAVLAFALSFAGCAPTTTEGGAVGPTETGTPEPEPEPEPTPTNGDVDPDQERVRVGPTVDYGGPAYGDQGETELVADGVWCETVAMFWGGTEPIPDGVVMEFSEALIEPTLVEVTANPCGVDPGTGAPLPSCIGLQLEANASAFCGLEILPGPDFLEGTIITFAGTMTCPTAAVCDAVAARDAEEGPQILINTPAGA</sequence>
<reference evidence="4" key="1">
    <citation type="journal article" date="2019" name="Int. J. Syst. Evol. Microbiol.">
        <title>The Global Catalogue of Microorganisms (GCM) 10K type strain sequencing project: providing services to taxonomists for standard genome sequencing and annotation.</title>
        <authorList>
            <consortium name="The Broad Institute Genomics Platform"/>
            <consortium name="The Broad Institute Genome Sequencing Center for Infectious Disease"/>
            <person name="Wu L."/>
            <person name="Ma J."/>
        </authorList>
    </citation>
    <scope>NUCLEOTIDE SEQUENCE [LARGE SCALE GENOMIC DNA]</scope>
    <source>
        <strain evidence="4">CCUG 54523</strain>
    </source>
</reference>
<evidence type="ECO:0000313" key="3">
    <source>
        <dbReference type="EMBL" id="MFD0791425.1"/>
    </source>
</evidence>
<evidence type="ECO:0000256" key="2">
    <source>
        <dbReference type="SAM" id="SignalP"/>
    </source>
</evidence>
<feature type="signal peptide" evidence="2">
    <location>
        <begin position="1"/>
        <end position="27"/>
    </location>
</feature>
<gene>
    <name evidence="3" type="ORF">ACFQ0P_13545</name>
</gene>
<evidence type="ECO:0000256" key="1">
    <source>
        <dbReference type="SAM" id="MobiDB-lite"/>
    </source>
</evidence>
<evidence type="ECO:0000313" key="4">
    <source>
        <dbReference type="Proteomes" id="UP001597055"/>
    </source>
</evidence>
<protein>
    <submittedName>
        <fullName evidence="3">Uncharacterized protein</fullName>
    </submittedName>
</protein>
<organism evidence="3 4">
    <name type="scientific">Microbacterium insulae</name>
    <dbReference type="NCBI Taxonomy" id="483014"/>
    <lineage>
        <taxon>Bacteria</taxon>
        <taxon>Bacillati</taxon>
        <taxon>Actinomycetota</taxon>
        <taxon>Actinomycetes</taxon>
        <taxon>Micrococcales</taxon>
        <taxon>Microbacteriaceae</taxon>
        <taxon>Microbacterium</taxon>
    </lineage>
</organism>
<proteinExistence type="predicted"/>
<feature type="compositionally biased region" description="Low complexity" evidence="1">
    <location>
        <begin position="28"/>
        <end position="44"/>
    </location>
</feature>
<keyword evidence="2" id="KW-0732">Signal</keyword>
<feature type="chain" id="PRO_5046086533" evidence="2">
    <location>
        <begin position="28"/>
        <end position="210"/>
    </location>
</feature>